<sequence>MNKLFGKPSRFVLPGLILSLLPSFSSAQALPDIGPVLSPSSFSALSGQAFNFNIDISDTNGGAFTFQNWTYPAVTGVSVNSATGAISGLIATPGIYQLYIRAQDATSLSDTEYFTLKIYDAVNQDYQVLQSFSAKSGITDQATTYTLTAQNLNSHAAASTATVTATFSGSVSLTNTNDDCVISNILEGKEISCNLAIPATGEVQRQFSITPSANRRIAVVAEVFRSGLTDIDTANNRSERNFYAYSAEFNAASQARAYSENAAAIILEDLNKDTRPDLVLFPVEGYPSVMLNQGNGTFAAPVVQAGYLRTRAVAAADIDNDSLVDIFAITHRGAGQSLNGRIIHFEADANGQLQVRGNIDGIRFNSDKLDFGDVNNDGYTDLIIGSQAGDSNTIVYRNTNGSFSTANNINIHTGNIQTALVAIDDLSGDKSGYQDIMVGTFDEGSSQTPVNSAIYKNNKNSVFSSNINTNFLEQVKTFSSEVISEPKYLTIGDANGDGDKDLLLTSVVTRRTDLQRNNTSRLYINSDYSFSTSTSFISNDLNTTHIMDIESDNDNDIVVINKDGSTQVWTNQSNVFGLADYTLNLPEQSLVVSGFLNDDTFPDLVTVSKTGAGVRVFLNPLTGSSAISFSSTSENNGGVFGFGWLLLLFSISSAAVIFRKKFRE</sequence>
<keyword evidence="2" id="KW-0325">Glycoprotein</keyword>
<accession>A0A2V1GVL2</accession>
<dbReference type="GO" id="GO:0007155">
    <property type="term" value="P:cell adhesion"/>
    <property type="evidence" value="ECO:0007669"/>
    <property type="project" value="InterPro"/>
</dbReference>
<dbReference type="InterPro" id="IPR013783">
    <property type="entry name" value="Ig-like_fold"/>
</dbReference>
<dbReference type="InterPro" id="IPR013517">
    <property type="entry name" value="FG-GAP"/>
</dbReference>
<proteinExistence type="predicted"/>
<comment type="caution">
    <text evidence="5">The sequence shown here is derived from an EMBL/GenBank/DDBJ whole genome shotgun (WGS) entry which is preliminary data.</text>
</comment>
<evidence type="ECO:0000256" key="1">
    <source>
        <dbReference type="ARBA" id="ARBA00022729"/>
    </source>
</evidence>
<feature type="transmembrane region" description="Helical" evidence="3">
    <location>
        <begin position="638"/>
        <end position="658"/>
    </location>
</feature>
<gene>
    <name evidence="5" type="ORF">DC094_13965</name>
</gene>
<dbReference type="Gene3D" id="2.60.40.10">
    <property type="entry name" value="Immunoglobulins"/>
    <property type="match status" value="1"/>
</dbReference>
<dbReference type="AlphaFoldDB" id="A0A2V1GVL2"/>
<dbReference type="PANTHER" id="PTHR46580:SF4">
    <property type="entry name" value="ATP_GTP-BINDING PROTEIN"/>
    <property type="match status" value="1"/>
</dbReference>
<dbReference type="OrthoDB" id="6196624at2"/>
<organism evidence="5 6">
    <name type="scientific">Pelagibaculum spongiae</name>
    <dbReference type="NCBI Taxonomy" id="2080658"/>
    <lineage>
        <taxon>Bacteria</taxon>
        <taxon>Pseudomonadati</taxon>
        <taxon>Pseudomonadota</taxon>
        <taxon>Gammaproteobacteria</taxon>
        <taxon>Oceanospirillales</taxon>
        <taxon>Pelagibaculum</taxon>
    </lineage>
</organism>
<dbReference type="Pfam" id="PF05345">
    <property type="entry name" value="He_PIG"/>
    <property type="match status" value="1"/>
</dbReference>
<evidence type="ECO:0008006" key="7">
    <source>
        <dbReference type="Google" id="ProtNLM"/>
    </source>
</evidence>
<keyword evidence="3" id="KW-0472">Membrane</keyword>
<dbReference type="GO" id="GO:0008305">
    <property type="term" value="C:integrin complex"/>
    <property type="evidence" value="ECO:0007669"/>
    <property type="project" value="InterPro"/>
</dbReference>
<dbReference type="InterPro" id="IPR000413">
    <property type="entry name" value="Integrin_alpha"/>
</dbReference>
<dbReference type="InterPro" id="IPR028994">
    <property type="entry name" value="Integrin_alpha_N"/>
</dbReference>
<evidence type="ECO:0000256" key="3">
    <source>
        <dbReference type="SAM" id="Phobius"/>
    </source>
</evidence>
<dbReference type="RefSeq" id="WP_116687708.1">
    <property type="nucleotide sequence ID" value="NZ_CAWNYD010000005.1"/>
</dbReference>
<dbReference type="Gene3D" id="2.130.10.130">
    <property type="entry name" value="Integrin alpha, N-terminal"/>
    <property type="match status" value="1"/>
</dbReference>
<dbReference type="Pfam" id="PF13517">
    <property type="entry name" value="FG-GAP_3"/>
    <property type="match status" value="2"/>
</dbReference>
<dbReference type="PRINTS" id="PR01185">
    <property type="entry name" value="INTEGRINA"/>
</dbReference>
<evidence type="ECO:0000256" key="4">
    <source>
        <dbReference type="SAM" id="SignalP"/>
    </source>
</evidence>
<dbReference type="SUPFAM" id="SSF69318">
    <property type="entry name" value="Integrin alpha N-terminal domain"/>
    <property type="match status" value="2"/>
</dbReference>
<evidence type="ECO:0000256" key="2">
    <source>
        <dbReference type="ARBA" id="ARBA00023180"/>
    </source>
</evidence>
<keyword evidence="3" id="KW-0812">Transmembrane</keyword>
<feature type="chain" id="PRO_5016150669" description="Dystroglycan-type cadherin-like domain-containing protein" evidence="4">
    <location>
        <begin position="30"/>
        <end position="664"/>
    </location>
</feature>
<feature type="signal peptide" evidence="4">
    <location>
        <begin position="1"/>
        <end position="29"/>
    </location>
</feature>
<reference evidence="5 6" key="1">
    <citation type="submission" date="2018-04" db="EMBL/GenBank/DDBJ databases">
        <title>Thalassorhabdus spongiae gen. nov., sp. nov., isolated from a marine sponge in South-West Iceland.</title>
        <authorList>
            <person name="Knobloch S."/>
            <person name="Daussin A."/>
            <person name="Johannsson R."/>
            <person name="Marteinsson V.T."/>
        </authorList>
    </citation>
    <scope>NUCLEOTIDE SEQUENCE [LARGE SCALE GENOMIC DNA]</scope>
    <source>
        <strain evidence="5 6">Hp12</strain>
    </source>
</reference>
<name>A0A2V1GVL2_9GAMM</name>
<keyword evidence="1 4" id="KW-0732">Signal</keyword>
<dbReference type="EMBL" id="QDDL01000005">
    <property type="protein sequence ID" value="PVZ68381.1"/>
    <property type="molecule type" value="Genomic_DNA"/>
</dbReference>
<protein>
    <recommendedName>
        <fullName evidence="7">Dystroglycan-type cadherin-like domain-containing protein</fullName>
    </recommendedName>
</protein>
<dbReference type="PANTHER" id="PTHR46580">
    <property type="entry name" value="SENSOR KINASE-RELATED"/>
    <property type="match status" value="1"/>
</dbReference>
<keyword evidence="3" id="KW-1133">Transmembrane helix</keyword>
<evidence type="ECO:0000313" key="6">
    <source>
        <dbReference type="Proteomes" id="UP000244906"/>
    </source>
</evidence>
<dbReference type="Proteomes" id="UP000244906">
    <property type="component" value="Unassembled WGS sequence"/>
</dbReference>
<keyword evidence="6" id="KW-1185">Reference proteome</keyword>
<evidence type="ECO:0000313" key="5">
    <source>
        <dbReference type="EMBL" id="PVZ68381.1"/>
    </source>
</evidence>